<dbReference type="Proteomes" id="UP000319829">
    <property type="component" value="Unassembled WGS sequence"/>
</dbReference>
<reference evidence="1 2" key="1">
    <citation type="journal article" date="2019" name="Nat. Microbiol.">
        <title>Mediterranean grassland soil C-N compound turnover is dependent on rainfall and depth, and is mediated by genomically divergent microorganisms.</title>
        <authorList>
            <person name="Diamond S."/>
            <person name="Andeer P.F."/>
            <person name="Li Z."/>
            <person name="Crits-Christoph A."/>
            <person name="Burstein D."/>
            <person name="Anantharaman K."/>
            <person name="Lane K.R."/>
            <person name="Thomas B.C."/>
            <person name="Pan C."/>
            <person name="Northen T.R."/>
            <person name="Banfield J.F."/>
        </authorList>
    </citation>
    <scope>NUCLEOTIDE SEQUENCE [LARGE SCALE GENOMIC DNA]</scope>
    <source>
        <strain evidence="1">WS_4</strain>
    </source>
</reference>
<organism evidence="1 2">
    <name type="scientific">Eiseniibacteriota bacterium</name>
    <dbReference type="NCBI Taxonomy" id="2212470"/>
    <lineage>
        <taxon>Bacteria</taxon>
        <taxon>Candidatus Eiseniibacteriota</taxon>
    </lineage>
</organism>
<sequence length="405" mass="44106">MSALPDLQHHPNPLAAHYSRFRVADRLLLTGHSHQAWPDVGFEGQVEAWNDAAELVDEKWARAGEKADRVRRGYAKLLGDRDGSIALGQNTHELILRLLSALPLRERPRLVTTDGEFHTLRRQLDRLAEDGLLEIVKVSAKPADAIAERLITATNGRTAAVLASSVLYASAHIVPGLGSVLEHCRRVGAELLVDAYHHVNAVPLSLEREGLGDAFITGAGYKYCQLGEGNGFLRVPPGRDHLRPVATGWFSEFAHLTDRVKDSVQYGKGPARWAGATYDPTSNYRAARVFEFFEREGLSPEVLRAISQHQVGLLAGRFDSLSLDPRLITRDRSVPLDSIGGFLALESPRAGEIAAGIRERGVLADLRGTVLRLGPAPYLSDPQLHAAMDAIGEVVRALPATGPTP</sequence>
<evidence type="ECO:0000313" key="1">
    <source>
        <dbReference type="EMBL" id="TMQ54454.1"/>
    </source>
</evidence>
<comment type="caution">
    <text evidence="1">The sequence shown here is derived from an EMBL/GenBank/DDBJ whole genome shotgun (WGS) entry which is preliminary data.</text>
</comment>
<name>A0A538ST47_UNCEI</name>
<evidence type="ECO:0000313" key="2">
    <source>
        <dbReference type="Proteomes" id="UP000319829"/>
    </source>
</evidence>
<dbReference type="Gene3D" id="3.40.640.10">
    <property type="entry name" value="Type I PLP-dependent aspartate aminotransferase-like (Major domain)"/>
    <property type="match status" value="1"/>
</dbReference>
<dbReference type="InterPro" id="IPR015421">
    <property type="entry name" value="PyrdxlP-dep_Trfase_major"/>
</dbReference>
<gene>
    <name evidence="1" type="ORF">E6K74_06075</name>
</gene>
<dbReference type="EMBL" id="VBOU01000072">
    <property type="protein sequence ID" value="TMQ54454.1"/>
    <property type="molecule type" value="Genomic_DNA"/>
</dbReference>
<protein>
    <submittedName>
        <fullName evidence="1">Kynureninase</fullName>
    </submittedName>
</protein>
<accession>A0A538ST47</accession>
<dbReference type="SUPFAM" id="SSF53383">
    <property type="entry name" value="PLP-dependent transferases"/>
    <property type="match status" value="1"/>
</dbReference>
<proteinExistence type="predicted"/>
<dbReference type="AlphaFoldDB" id="A0A538ST47"/>
<dbReference type="InterPro" id="IPR015424">
    <property type="entry name" value="PyrdxlP-dep_Trfase"/>
</dbReference>